<evidence type="ECO:0000313" key="4">
    <source>
        <dbReference type="Proteomes" id="UP001175271"/>
    </source>
</evidence>
<feature type="transmembrane region" description="Helical" evidence="2">
    <location>
        <begin position="288"/>
        <end position="305"/>
    </location>
</feature>
<feature type="transmembrane region" description="Helical" evidence="2">
    <location>
        <begin position="229"/>
        <end position="247"/>
    </location>
</feature>
<feature type="transmembrane region" description="Helical" evidence="2">
    <location>
        <begin position="185"/>
        <end position="203"/>
    </location>
</feature>
<dbReference type="EMBL" id="JAUCMV010000004">
    <property type="protein sequence ID" value="KAK0403795.1"/>
    <property type="molecule type" value="Genomic_DNA"/>
</dbReference>
<name>A0AA39HDE2_9BILA</name>
<feature type="region of interest" description="Disordered" evidence="1">
    <location>
        <begin position="312"/>
        <end position="337"/>
    </location>
</feature>
<proteinExistence type="predicted"/>
<evidence type="ECO:0000256" key="2">
    <source>
        <dbReference type="SAM" id="Phobius"/>
    </source>
</evidence>
<keyword evidence="2" id="KW-0472">Membrane</keyword>
<keyword evidence="4" id="KW-1185">Reference proteome</keyword>
<feature type="compositionally biased region" description="Acidic residues" evidence="1">
    <location>
        <begin position="317"/>
        <end position="331"/>
    </location>
</feature>
<organism evidence="3 4">
    <name type="scientific">Steinernema hermaphroditum</name>
    <dbReference type="NCBI Taxonomy" id="289476"/>
    <lineage>
        <taxon>Eukaryota</taxon>
        <taxon>Metazoa</taxon>
        <taxon>Ecdysozoa</taxon>
        <taxon>Nematoda</taxon>
        <taxon>Chromadorea</taxon>
        <taxon>Rhabditida</taxon>
        <taxon>Tylenchina</taxon>
        <taxon>Panagrolaimomorpha</taxon>
        <taxon>Strongyloidoidea</taxon>
        <taxon>Steinernematidae</taxon>
        <taxon>Steinernema</taxon>
    </lineage>
</organism>
<keyword evidence="2" id="KW-1133">Transmembrane helix</keyword>
<evidence type="ECO:0000256" key="1">
    <source>
        <dbReference type="SAM" id="MobiDB-lite"/>
    </source>
</evidence>
<feature type="transmembrane region" description="Helical" evidence="2">
    <location>
        <begin position="6"/>
        <end position="24"/>
    </location>
</feature>
<feature type="transmembrane region" description="Helical" evidence="2">
    <location>
        <begin position="97"/>
        <end position="121"/>
    </location>
</feature>
<evidence type="ECO:0000313" key="3">
    <source>
        <dbReference type="EMBL" id="KAK0403795.1"/>
    </source>
</evidence>
<sequence length="337" mass="38623">MLPEVSPSAALPFWGLGALLLASLSRLETRRRWLQIGFHTLYGLAMLLCPRLLHGSSFIGNLDAAHIFLLRFEGPLHLGFAFFLYRIHEEPLRCDPIVPFAKALVAFFSLFTQLFIAYYVTESKKKGLKPSSQYFYCAPVLAALWTLVEAVRVYRHERTSATEVNVLCQRTQRCIEGLPPNVDNFFLLDAGMAFLYTFLNYAYPSQILKLVFKREFAPDTIHNLFCRQFGIWALFVGIVSIAAPNFTVHHQKAYVTSRVMTQGLFFVLNVYGHWGAETIYSHNHISPFMISGFYITFLLSIYYKLKRTVESETSNEVVEENDVPTEDEEETEKPKSQ</sequence>
<feature type="transmembrane region" description="Helical" evidence="2">
    <location>
        <begin position="36"/>
        <end position="53"/>
    </location>
</feature>
<accession>A0AA39HDE2</accession>
<feature type="transmembrane region" description="Helical" evidence="2">
    <location>
        <begin position="65"/>
        <end position="85"/>
    </location>
</feature>
<comment type="caution">
    <text evidence="3">The sequence shown here is derived from an EMBL/GenBank/DDBJ whole genome shotgun (WGS) entry which is preliminary data.</text>
</comment>
<protein>
    <submittedName>
        <fullName evidence="3">Uncharacterized protein</fullName>
    </submittedName>
</protein>
<dbReference type="AlphaFoldDB" id="A0AA39HDE2"/>
<dbReference type="Proteomes" id="UP001175271">
    <property type="component" value="Unassembled WGS sequence"/>
</dbReference>
<keyword evidence="2" id="KW-0812">Transmembrane</keyword>
<reference evidence="3" key="1">
    <citation type="submission" date="2023-06" db="EMBL/GenBank/DDBJ databases">
        <title>Genomic analysis of the entomopathogenic nematode Steinernema hermaphroditum.</title>
        <authorList>
            <person name="Schwarz E.M."/>
            <person name="Heppert J.K."/>
            <person name="Baniya A."/>
            <person name="Schwartz H.T."/>
            <person name="Tan C.-H."/>
            <person name="Antoshechkin I."/>
            <person name="Sternberg P.W."/>
            <person name="Goodrich-Blair H."/>
            <person name="Dillman A.R."/>
        </authorList>
    </citation>
    <scope>NUCLEOTIDE SEQUENCE</scope>
    <source>
        <strain evidence="3">PS9179</strain>
        <tissue evidence="3">Whole animal</tissue>
    </source>
</reference>
<gene>
    <name evidence="3" type="ORF">QR680_017125</name>
</gene>